<accession>A0ABD5W5H7</accession>
<evidence type="ECO:0000313" key="2">
    <source>
        <dbReference type="Proteomes" id="UP001596445"/>
    </source>
</evidence>
<name>A0ABD5W5H7_9EURY</name>
<dbReference type="Proteomes" id="UP001596445">
    <property type="component" value="Unassembled WGS sequence"/>
</dbReference>
<dbReference type="RefSeq" id="WP_382184770.1">
    <property type="nucleotide sequence ID" value="NZ_JBHSZI010000001.1"/>
</dbReference>
<comment type="caution">
    <text evidence="1">The sequence shown here is derived from an EMBL/GenBank/DDBJ whole genome shotgun (WGS) entry which is preliminary data.</text>
</comment>
<proteinExistence type="predicted"/>
<keyword evidence="2" id="KW-1185">Reference proteome</keyword>
<sequence length="94" mass="10180">MHDRVPSDHETVVSHRVHLSTVGRTRRKQLVLPDSLDCALDDVVSLSLEGKQVWTQLTASLDGETTIQSALGTRELPGLATVRTSFGRGSLTTA</sequence>
<gene>
    <name evidence="1" type="ORF">ACFQQG_07030</name>
</gene>
<dbReference type="Pfam" id="PF23424">
    <property type="entry name" value="DUF7112"/>
    <property type="match status" value="1"/>
</dbReference>
<evidence type="ECO:0000313" key="1">
    <source>
        <dbReference type="EMBL" id="MFC7057967.1"/>
    </source>
</evidence>
<dbReference type="AlphaFoldDB" id="A0ABD5W5H7"/>
<dbReference type="EMBL" id="JBHSZI010000001">
    <property type="protein sequence ID" value="MFC7057967.1"/>
    <property type="molecule type" value="Genomic_DNA"/>
</dbReference>
<protein>
    <submittedName>
        <fullName evidence="1">Uncharacterized protein</fullName>
    </submittedName>
</protein>
<reference evidence="1 2" key="1">
    <citation type="journal article" date="2019" name="Int. J. Syst. Evol. Microbiol.">
        <title>The Global Catalogue of Microorganisms (GCM) 10K type strain sequencing project: providing services to taxonomists for standard genome sequencing and annotation.</title>
        <authorList>
            <consortium name="The Broad Institute Genomics Platform"/>
            <consortium name="The Broad Institute Genome Sequencing Center for Infectious Disease"/>
            <person name="Wu L."/>
            <person name="Ma J."/>
        </authorList>
    </citation>
    <scope>NUCLEOTIDE SEQUENCE [LARGE SCALE GENOMIC DNA]</scope>
    <source>
        <strain evidence="1 2">JCM 30072</strain>
    </source>
</reference>
<organism evidence="1 2">
    <name type="scientific">Halovenus salina</name>
    <dbReference type="NCBI Taxonomy" id="1510225"/>
    <lineage>
        <taxon>Archaea</taxon>
        <taxon>Methanobacteriati</taxon>
        <taxon>Methanobacteriota</taxon>
        <taxon>Stenosarchaea group</taxon>
        <taxon>Halobacteria</taxon>
        <taxon>Halobacteriales</taxon>
        <taxon>Haloarculaceae</taxon>
        <taxon>Halovenus</taxon>
    </lineage>
</organism>
<dbReference type="InterPro" id="IPR055536">
    <property type="entry name" value="DUF7112"/>
</dbReference>